<organism evidence="2 3">
    <name type="scientific">Actinoplanes nipponensis</name>
    <dbReference type="NCBI Taxonomy" id="135950"/>
    <lineage>
        <taxon>Bacteria</taxon>
        <taxon>Bacillati</taxon>
        <taxon>Actinomycetota</taxon>
        <taxon>Actinomycetes</taxon>
        <taxon>Micromonosporales</taxon>
        <taxon>Micromonosporaceae</taxon>
        <taxon>Actinoplanes</taxon>
    </lineage>
</organism>
<dbReference type="AlphaFoldDB" id="A0A919JLJ5"/>
<accession>A0A919JLJ5</accession>
<proteinExistence type="predicted"/>
<evidence type="ECO:0000313" key="3">
    <source>
        <dbReference type="Proteomes" id="UP000647172"/>
    </source>
</evidence>
<dbReference type="EMBL" id="BOMQ01000074">
    <property type="protein sequence ID" value="GIE52781.1"/>
    <property type="molecule type" value="Genomic_DNA"/>
</dbReference>
<gene>
    <name evidence="2" type="ORF">Ani05nite_63150</name>
</gene>
<name>A0A919JLJ5_9ACTN</name>
<evidence type="ECO:0000313" key="2">
    <source>
        <dbReference type="EMBL" id="GIE52781.1"/>
    </source>
</evidence>
<evidence type="ECO:0000256" key="1">
    <source>
        <dbReference type="SAM" id="MobiDB-lite"/>
    </source>
</evidence>
<protein>
    <submittedName>
        <fullName evidence="2">Uncharacterized protein</fullName>
    </submittedName>
</protein>
<sequence>MFSGRRRAQADRPPDRGVTRPSEPAVQTVLHERTDGGTTYRPSMCVVLIQGAAPPPGPNPY</sequence>
<reference evidence="2" key="1">
    <citation type="submission" date="2021-01" db="EMBL/GenBank/DDBJ databases">
        <title>Whole genome shotgun sequence of Actinoplanes nipponensis NBRC 14063.</title>
        <authorList>
            <person name="Komaki H."/>
            <person name="Tamura T."/>
        </authorList>
    </citation>
    <scope>NUCLEOTIDE SEQUENCE</scope>
    <source>
        <strain evidence="2">NBRC 14063</strain>
    </source>
</reference>
<keyword evidence="3" id="KW-1185">Reference proteome</keyword>
<feature type="region of interest" description="Disordered" evidence="1">
    <location>
        <begin position="1"/>
        <end position="38"/>
    </location>
</feature>
<dbReference type="Proteomes" id="UP000647172">
    <property type="component" value="Unassembled WGS sequence"/>
</dbReference>
<feature type="compositionally biased region" description="Basic and acidic residues" evidence="1">
    <location>
        <begin position="8"/>
        <end position="18"/>
    </location>
</feature>
<comment type="caution">
    <text evidence="2">The sequence shown here is derived from an EMBL/GenBank/DDBJ whole genome shotgun (WGS) entry which is preliminary data.</text>
</comment>